<dbReference type="EMBL" id="REGN01002412">
    <property type="protein sequence ID" value="RNA28254.1"/>
    <property type="molecule type" value="Genomic_DNA"/>
</dbReference>
<evidence type="ECO:0000313" key="3">
    <source>
        <dbReference type="Proteomes" id="UP000276133"/>
    </source>
</evidence>
<organism evidence="2 3">
    <name type="scientific">Brachionus plicatilis</name>
    <name type="common">Marine rotifer</name>
    <name type="synonym">Brachionus muelleri</name>
    <dbReference type="NCBI Taxonomy" id="10195"/>
    <lineage>
        <taxon>Eukaryota</taxon>
        <taxon>Metazoa</taxon>
        <taxon>Spiralia</taxon>
        <taxon>Gnathifera</taxon>
        <taxon>Rotifera</taxon>
        <taxon>Eurotatoria</taxon>
        <taxon>Monogononta</taxon>
        <taxon>Pseudotrocha</taxon>
        <taxon>Ploima</taxon>
        <taxon>Brachionidae</taxon>
        <taxon>Brachionus</taxon>
    </lineage>
</organism>
<name>A0A3M7RXG8_BRAPC</name>
<accession>A0A3M7RXG8</accession>
<comment type="caution">
    <text evidence="2">The sequence shown here is derived from an EMBL/GenBank/DDBJ whole genome shotgun (WGS) entry which is preliminary data.</text>
</comment>
<evidence type="ECO:0000313" key="2">
    <source>
        <dbReference type="EMBL" id="RNA28254.1"/>
    </source>
</evidence>
<evidence type="ECO:0000256" key="1">
    <source>
        <dbReference type="SAM" id="Phobius"/>
    </source>
</evidence>
<keyword evidence="1" id="KW-1133">Transmembrane helix</keyword>
<dbReference type="AlphaFoldDB" id="A0A3M7RXG8"/>
<protein>
    <submittedName>
        <fullName evidence="2">Uncharacterized protein</fullName>
    </submittedName>
</protein>
<sequence length="69" mass="8153">MCPGTESGHWNLNSLLRLIYVCCCIVDQILCQTYLAFFYFLEKTARKRLGGQIGAFWYLFSNYLRFQIN</sequence>
<keyword evidence="1" id="KW-0472">Membrane</keyword>
<dbReference type="Proteomes" id="UP000276133">
    <property type="component" value="Unassembled WGS sequence"/>
</dbReference>
<gene>
    <name evidence="2" type="ORF">BpHYR1_003967</name>
</gene>
<feature type="transmembrane region" description="Helical" evidence="1">
    <location>
        <begin position="18"/>
        <end position="41"/>
    </location>
</feature>
<keyword evidence="3" id="KW-1185">Reference proteome</keyword>
<keyword evidence="1" id="KW-0812">Transmembrane</keyword>
<reference evidence="2 3" key="1">
    <citation type="journal article" date="2018" name="Sci. Rep.">
        <title>Genomic signatures of local adaptation to the degree of environmental predictability in rotifers.</title>
        <authorList>
            <person name="Franch-Gras L."/>
            <person name="Hahn C."/>
            <person name="Garcia-Roger E.M."/>
            <person name="Carmona M.J."/>
            <person name="Serra M."/>
            <person name="Gomez A."/>
        </authorList>
    </citation>
    <scope>NUCLEOTIDE SEQUENCE [LARGE SCALE GENOMIC DNA]</scope>
    <source>
        <strain evidence="2">HYR1</strain>
    </source>
</reference>
<proteinExistence type="predicted"/>